<dbReference type="Gene3D" id="3.20.20.70">
    <property type="entry name" value="Aldolase class I"/>
    <property type="match status" value="1"/>
</dbReference>
<dbReference type="EMBL" id="LCOK01000012">
    <property type="protein sequence ID" value="KKU76807.1"/>
    <property type="molecule type" value="Genomic_DNA"/>
</dbReference>
<evidence type="ECO:0000256" key="2">
    <source>
        <dbReference type="ARBA" id="ARBA00023235"/>
    </source>
</evidence>
<dbReference type="GO" id="GO:0046872">
    <property type="term" value="F:metal ion binding"/>
    <property type="evidence" value="ECO:0007669"/>
    <property type="project" value="UniProtKB-KW"/>
</dbReference>
<organism evidence="3 4">
    <name type="scientific">Candidatus Giovannonibacteria bacterium GW2011_GWB1_47_6b</name>
    <dbReference type="NCBI Taxonomy" id="1618655"/>
    <lineage>
        <taxon>Bacteria</taxon>
        <taxon>Candidatus Giovannoniibacteriota</taxon>
    </lineage>
</organism>
<sequence>MIVIPAINVTTLDEARRQIKQAAEFSEWVHLDVTDGAFSPAKIWGSPEELHSLISNFQFPIFKLKFEVHLMVNNPEGVIDSWLRTGLVKRVIVHLEAMTDPVYILAKCEKYGAEAVLAIKPDTKAERLLAHESDFKSFQVLAVTPGWAGQKFGAEALDKIRLIKRQMPNAIIEVDGGINAETAKLAKDAGADIVISASYIFGSKDPKKSFEELQKI</sequence>
<keyword evidence="1" id="KW-0479">Metal-binding</keyword>
<accession>A0A0G1T504</accession>
<gene>
    <name evidence="3" type="ORF">UY02_C0012G0013</name>
</gene>
<dbReference type="GO" id="GO:0016857">
    <property type="term" value="F:racemase and epimerase activity, acting on carbohydrates and derivatives"/>
    <property type="evidence" value="ECO:0007669"/>
    <property type="project" value="InterPro"/>
</dbReference>
<dbReference type="InterPro" id="IPR011060">
    <property type="entry name" value="RibuloseP-bd_barrel"/>
</dbReference>
<dbReference type="Proteomes" id="UP000034682">
    <property type="component" value="Unassembled WGS sequence"/>
</dbReference>
<name>A0A0G1T504_9BACT</name>
<comment type="caution">
    <text evidence="3">The sequence shown here is derived from an EMBL/GenBank/DDBJ whole genome shotgun (WGS) entry which is preliminary data.</text>
</comment>
<keyword evidence="2" id="KW-0413">Isomerase</keyword>
<dbReference type="AlphaFoldDB" id="A0A0G1T504"/>
<dbReference type="InterPro" id="IPR013785">
    <property type="entry name" value="Aldolase_TIM"/>
</dbReference>
<evidence type="ECO:0000256" key="1">
    <source>
        <dbReference type="ARBA" id="ARBA00022723"/>
    </source>
</evidence>
<evidence type="ECO:0000313" key="3">
    <source>
        <dbReference type="EMBL" id="KKU76807.1"/>
    </source>
</evidence>
<dbReference type="PANTHER" id="PTHR11749">
    <property type="entry name" value="RIBULOSE-5-PHOSPHATE-3-EPIMERASE"/>
    <property type="match status" value="1"/>
</dbReference>
<dbReference type="PATRIC" id="fig|1618655.3.peg.300"/>
<dbReference type="Pfam" id="PF00834">
    <property type="entry name" value="Ribul_P_3_epim"/>
    <property type="match status" value="1"/>
</dbReference>
<reference evidence="3 4" key="1">
    <citation type="journal article" date="2015" name="Nature">
        <title>rRNA introns, odd ribosomes, and small enigmatic genomes across a large radiation of phyla.</title>
        <authorList>
            <person name="Brown C.T."/>
            <person name="Hug L.A."/>
            <person name="Thomas B.C."/>
            <person name="Sharon I."/>
            <person name="Castelle C.J."/>
            <person name="Singh A."/>
            <person name="Wilkins M.J."/>
            <person name="Williams K.H."/>
            <person name="Banfield J.F."/>
        </authorList>
    </citation>
    <scope>NUCLEOTIDE SEQUENCE [LARGE SCALE GENOMIC DNA]</scope>
</reference>
<dbReference type="SUPFAM" id="SSF51366">
    <property type="entry name" value="Ribulose-phoshate binding barrel"/>
    <property type="match status" value="1"/>
</dbReference>
<dbReference type="InterPro" id="IPR000056">
    <property type="entry name" value="Ribul_P_3_epim-like"/>
</dbReference>
<dbReference type="GO" id="GO:0005975">
    <property type="term" value="P:carbohydrate metabolic process"/>
    <property type="evidence" value="ECO:0007669"/>
    <property type="project" value="InterPro"/>
</dbReference>
<evidence type="ECO:0000313" key="4">
    <source>
        <dbReference type="Proteomes" id="UP000034682"/>
    </source>
</evidence>
<proteinExistence type="predicted"/>
<protein>
    <submittedName>
        <fullName evidence="3">Ribulose-phosphate 3-epimerase</fullName>
    </submittedName>
</protein>